<organism evidence="3 4">
    <name type="scientific">Phoenicibacter congonensis</name>
    <dbReference type="NCBI Taxonomy" id="1944646"/>
    <lineage>
        <taxon>Bacteria</taxon>
        <taxon>Bacillati</taxon>
        <taxon>Actinomycetota</taxon>
        <taxon>Coriobacteriia</taxon>
        <taxon>Eggerthellales</taxon>
        <taxon>Eggerthellaceae</taxon>
        <taxon>Phoenicibacter</taxon>
    </lineage>
</organism>
<name>A0AA43RJY5_9ACTN</name>
<evidence type="ECO:0000259" key="2">
    <source>
        <dbReference type="Pfam" id="PF02463"/>
    </source>
</evidence>
<dbReference type="InterPro" id="IPR027417">
    <property type="entry name" value="P-loop_NTPase"/>
</dbReference>
<feature type="coiled-coil region" evidence="1">
    <location>
        <begin position="332"/>
        <end position="499"/>
    </location>
</feature>
<keyword evidence="4" id="KW-1185">Reference proteome</keyword>
<dbReference type="Gene3D" id="3.40.50.300">
    <property type="entry name" value="P-loop containing nucleotide triphosphate hydrolases"/>
    <property type="match status" value="1"/>
</dbReference>
<dbReference type="SUPFAM" id="SSF57997">
    <property type="entry name" value="Tropomyosin"/>
    <property type="match status" value="1"/>
</dbReference>
<sequence length="573" mass="63903">MYLKSLTLKGFKSFAKKTTLDFEPGISCVVGPNGSGKSNISDAILWVLGERSAKNIRGDSMQDVIFSGTNNKSRAAMAEVSLCLDNSDGTLNIDYSQVEITRRMYRSGESDYWLNDTPVRRLDVLNILHDSGLGEGTHSIISQGSLDSVLSFDEMQLKSIIEEVAGILKHKNKKIKSIKKLEAMQASFDRINDVTAEIERQLAPLKRRAKKADTYLEIKDDLKQANLEIAVDDYRRAIDNKQKLTSNINSLESELRSLDEQITSVNSEIGKLTEQIQKENDLRGQHSQNYKSYNDKLARLDGVMMMLNQSLEQARADSLRISKEAQVAFVDFAALQQKQTETKEEFESLKTERADLQVKVDEAEAGLKEINERKDSLDSQIQSARKKRETHAKNANFLREKIAQAHAEMEGKKARLEFLAEKKASVEKSLEAAREKCAEQEAEIKTTQDLLESLKASDDNAKQVMFSCSEAKKAAEDALSQARVEQDSCEAQLKALEKIAKTQDVSASVSQFVATSANLSENNYLLKNITVESDFESLVEALLSAFKDAVVVENDSLLDISVEHGDTSNFALS</sequence>
<gene>
    <name evidence="3" type="ORF">Q3982_04530</name>
</gene>
<comment type="caution">
    <text evidence="3">The sequence shown here is derived from an EMBL/GenBank/DDBJ whole genome shotgun (WGS) entry which is preliminary data.</text>
</comment>
<dbReference type="Pfam" id="PF02463">
    <property type="entry name" value="SMC_N"/>
    <property type="match status" value="1"/>
</dbReference>
<proteinExistence type="predicted"/>
<dbReference type="SUPFAM" id="SSF52540">
    <property type="entry name" value="P-loop containing nucleoside triphosphate hydrolases"/>
    <property type="match status" value="1"/>
</dbReference>
<evidence type="ECO:0000313" key="3">
    <source>
        <dbReference type="EMBL" id="MDO4841925.1"/>
    </source>
</evidence>
<evidence type="ECO:0000256" key="1">
    <source>
        <dbReference type="SAM" id="Coils"/>
    </source>
</evidence>
<keyword evidence="1" id="KW-0175">Coiled coil</keyword>
<dbReference type="InterPro" id="IPR003395">
    <property type="entry name" value="RecF/RecN/SMC_N"/>
</dbReference>
<dbReference type="EMBL" id="JAUMVS010000065">
    <property type="protein sequence ID" value="MDO4841925.1"/>
    <property type="molecule type" value="Genomic_DNA"/>
</dbReference>
<feature type="domain" description="RecF/RecN/SMC N-terminal" evidence="2">
    <location>
        <begin position="2"/>
        <end position="135"/>
    </location>
</feature>
<accession>A0AA43RJY5</accession>
<protein>
    <submittedName>
        <fullName evidence="3">AAA family ATPase</fullName>
    </submittedName>
</protein>
<reference evidence="3" key="1">
    <citation type="submission" date="2023-07" db="EMBL/GenBank/DDBJ databases">
        <title>Between Cages and Wild: Unraveling the Impact of Captivity on Animal Microbiomes and Antimicrobial Resistance.</title>
        <authorList>
            <person name="Schmartz G.P."/>
            <person name="Rehner J."/>
            <person name="Schuff M.J."/>
            <person name="Becker S.L."/>
            <person name="Kravczyk M."/>
            <person name="Gurevich A."/>
            <person name="Francke R."/>
            <person name="Mueller R."/>
            <person name="Keller V."/>
            <person name="Keller A."/>
        </authorList>
    </citation>
    <scope>NUCLEOTIDE SEQUENCE</scope>
    <source>
        <strain evidence="3">S12M_St_49</strain>
    </source>
</reference>
<evidence type="ECO:0000313" key="4">
    <source>
        <dbReference type="Proteomes" id="UP001168575"/>
    </source>
</evidence>
<dbReference type="PANTHER" id="PTHR43977">
    <property type="entry name" value="STRUCTURAL MAINTENANCE OF CHROMOSOMES PROTEIN 3"/>
    <property type="match status" value="1"/>
</dbReference>
<feature type="coiled-coil region" evidence="1">
    <location>
        <begin position="234"/>
        <end position="275"/>
    </location>
</feature>
<dbReference type="Proteomes" id="UP001168575">
    <property type="component" value="Unassembled WGS sequence"/>
</dbReference>
<dbReference type="AlphaFoldDB" id="A0AA43RJY5"/>
<feature type="non-terminal residue" evidence="3">
    <location>
        <position position="573"/>
    </location>
</feature>